<dbReference type="SUPFAM" id="SSF55729">
    <property type="entry name" value="Acyl-CoA N-acyltransferases (Nat)"/>
    <property type="match status" value="1"/>
</dbReference>
<dbReference type="CDD" id="cd04301">
    <property type="entry name" value="NAT_SF"/>
    <property type="match status" value="1"/>
</dbReference>
<feature type="region of interest" description="Disordered" evidence="1">
    <location>
        <begin position="13"/>
        <end position="33"/>
    </location>
</feature>
<organism evidence="3 4">
    <name type="scientific">Niveomyces insectorum RCEF 264</name>
    <dbReference type="NCBI Taxonomy" id="1081102"/>
    <lineage>
        <taxon>Eukaryota</taxon>
        <taxon>Fungi</taxon>
        <taxon>Dikarya</taxon>
        <taxon>Ascomycota</taxon>
        <taxon>Pezizomycotina</taxon>
        <taxon>Sordariomycetes</taxon>
        <taxon>Hypocreomycetidae</taxon>
        <taxon>Hypocreales</taxon>
        <taxon>Cordycipitaceae</taxon>
        <taxon>Niveomyces</taxon>
    </lineage>
</organism>
<evidence type="ECO:0000313" key="4">
    <source>
        <dbReference type="Proteomes" id="UP000076874"/>
    </source>
</evidence>
<protein>
    <submittedName>
        <fullName evidence="3">Acetyltransferase</fullName>
    </submittedName>
</protein>
<sequence length="270" mass="28857">MAGPFFTVLEAPNINGYDPRRRREPASAQPASVPRPFVDAMSVRLAVFVDEQGVPPDAELDEDDPRSCHLPRQAPLGTVRVVPYPQPPHPQPGAAYTIINGENVLQGHWVAPTDGTATTTSGQGAGDKAGLVYVPAAAGAPSVEVAAAAADRPTALHDGREPYVKIGRLAVVQSARGQRLGQLLVEKALDWIRTHPDAFDRPPFAAAAAAASPSGTPAAQFNGLVCVHAQAHLDKFYERLGFVVDKDMGTWWEEGIPHVGMFQRVDLLRS</sequence>
<keyword evidence="3" id="KW-0808">Transferase</keyword>
<feature type="domain" description="N-acetyltransferase" evidence="2">
    <location>
        <begin position="162"/>
        <end position="266"/>
    </location>
</feature>
<dbReference type="OrthoDB" id="329272at2759"/>
<name>A0A167QAI9_9HYPO</name>
<evidence type="ECO:0000313" key="3">
    <source>
        <dbReference type="EMBL" id="OAA57458.1"/>
    </source>
</evidence>
<dbReference type="Proteomes" id="UP000076874">
    <property type="component" value="Unassembled WGS sequence"/>
</dbReference>
<dbReference type="UniPathway" id="UPA00113">
    <property type="reaction ID" value="UER00529"/>
</dbReference>
<dbReference type="AlphaFoldDB" id="A0A167QAI9"/>
<dbReference type="GO" id="GO:0006048">
    <property type="term" value="P:UDP-N-acetylglucosamine biosynthetic process"/>
    <property type="evidence" value="ECO:0007669"/>
    <property type="project" value="UniProtKB-UniPathway"/>
</dbReference>
<dbReference type="EMBL" id="AZHD01000014">
    <property type="protein sequence ID" value="OAA57458.1"/>
    <property type="molecule type" value="Genomic_DNA"/>
</dbReference>
<comment type="caution">
    <text evidence="3">The sequence shown here is derived from an EMBL/GenBank/DDBJ whole genome shotgun (WGS) entry which is preliminary data.</text>
</comment>
<gene>
    <name evidence="3" type="ORF">SPI_07117</name>
</gene>
<reference evidence="3 4" key="1">
    <citation type="journal article" date="2016" name="Genome Biol. Evol.">
        <title>Divergent and convergent evolution of fungal pathogenicity.</title>
        <authorList>
            <person name="Shang Y."/>
            <person name="Xiao G."/>
            <person name="Zheng P."/>
            <person name="Cen K."/>
            <person name="Zhan S."/>
            <person name="Wang C."/>
        </authorList>
    </citation>
    <scope>NUCLEOTIDE SEQUENCE [LARGE SCALE GENOMIC DNA]</scope>
    <source>
        <strain evidence="3 4">RCEF 264</strain>
    </source>
</reference>
<dbReference type="GO" id="GO:0016747">
    <property type="term" value="F:acyltransferase activity, transferring groups other than amino-acyl groups"/>
    <property type="evidence" value="ECO:0007669"/>
    <property type="project" value="InterPro"/>
</dbReference>
<dbReference type="InterPro" id="IPR000182">
    <property type="entry name" value="GNAT_dom"/>
</dbReference>
<dbReference type="InterPro" id="IPR016181">
    <property type="entry name" value="Acyl_CoA_acyltransferase"/>
</dbReference>
<dbReference type="PROSITE" id="PS51186">
    <property type="entry name" value="GNAT"/>
    <property type="match status" value="1"/>
</dbReference>
<evidence type="ECO:0000259" key="2">
    <source>
        <dbReference type="PROSITE" id="PS51186"/>
    </source>
</evidence>
<dbReference type="Gene3D" id="3.40.630.30">
    <property type="match status" value="1"/>
</dbReference>
<keyword evidence="4" id="KW-1185">Reference proteome</keyword>
<evidence type="ECO:0000256" key="1">
    <source>
        <dbReference type="SAM" id="MobiDB-lite"/>
    </source>
</evidence>
<proteinExistence type="predicted"/>
<dbReference type="STRING" id="1081102.A0A167QAI9"/>
<dbReference type="Pfam" id="PF00583">
    <property type="entry name" value="Acetyltransf_1"/>
    <property type="match status" value="1"/>
</dbReference>
<accession>A0A167QAI9</accession>